<evidence type="ECO:0000256" key="1">
    <source>
        <dbReference type="SAM" id="Coils"/>
    </source>
</evidence>
<reference evidence="3 4" key="1">
    <citation type="submission" date="2013-09" db="EMBL/GenBank/DDBJ databases">
        <title>Corchorus capsularis genome sequencing.</title>
        <authorList>
            <person name="Alam M."/>
            <person name="Haque M.S."/>
            <person name="Islam M.S."/>
            <person name="Emdad E.M."/>
            <person name="Islam M.M."/>
            <person name="Ahmed B."/>
            <person name="Halim A."/>
            <person name="Hossen Q.M.M."/>
            <person name="Hossain M.Z."/>
            <person name="Ahmed R."/>
            <person name="Khan M.M."/>
            <person name="Islam R."/>
            <person name="Rashid M.M."/>
            <person name="Khan S.A."/>
            <person name="Rahman M.S."/>
            <person name="Alam M."/>
        </authorList>
    </citation>
    <scope>NUCLEOTIDE SEQUENCE [LARGE SCALE GENOMIC DNA]</scope>
    <source>
        <strain evidence="4">cv. CVL-1</strain>
        <tissue evidence="3">Whole seedling</tissue>
    </source>
</reference>
<comment type="caution">
    <text evidence="3">The sequence shown here is derived from an EMBL/GenBank/DDBJ whole genome shotgun (WGS) entry which is preliminary data.</text>
</comment>
<dbReference type="Gramene" id="OMO89128">
    <property type="protein sequence ID" value="OMO89128"/>
    <property type="gene ID" value="CCACVL1_08007"/>
</dbReference>
<evidence type="ECO:0000313" key="4">
    <source>
        <dbReference type="Proteomes" id="UP000188268"/>
    </source>
</evidence>
<feature type="coiled-coil region" evidence="1">
    <location>
        <begin position="49"/>
        <end position="76"/>
    </location>
</feature>
<dbReference type="Proteomes" id="UP000188268">
    <property type="component" value="Unassembled WGS sequence"/>
</dbReference>
<proteinExistence type="predicted"/>
<dbReference type="OrthoDB" id="1939000at2759"/>
<evidence type="ECO:0000313" key="3">
    <source>
        <dbReference type="EMBL" id="OMO89128.1"/>
    </source>
</evidence>
<dbReference type="Gene3D" id="1.20.1270.70">
    <property type="entry name" value="Designed single chain three-helix bundle"/>
    <property type="match status" value="1"/>
</dbReference>
<protein>
    <submittedName>
        <fullName evidence="3">Uncharacterized protein</fullName>
    </submittedName>
</protein>
<dbReference type="AlphaFoldDB" id="A0A1R3J2S4"/>
<accession>A0A1R3J2S4</accession>
<keyword evidence="4" id="KW-1185">Reference proteome</keyword>
<feature type="region of interest" description="Disordered" evidence="2">
    <location>
        <begin position="1"/>
        <end position="33"/>
    </location>
</feature>
<feature type="non-terminal residue" evidence="3">
    <location>
        <position position="87"/>
    </location>
</feature>
<dbReference type="EMBL" id="AWWV01008822">
    <property type="protein sequence ID" value="OMO89128.1"/>
    <property type="molecule type" value="Genomic_DNA"/>
</dbReference>
<gene>
    <name evidence="3" type="ORF">CCACVL1_08007</name>
</gene>
<feature type="compositionally biased region" description="Polar residues" evidence="2">
    <location>
        <begin position="1"/>
        <end position="12"/>
    </location>
</feature>
<evidence type="ECO:0000256" key="2">
    <source>
        <dbReference type="SAM" id="MobiDB-lite"/>
    </source>
</evidence>
<name>A0A1R3J2S4_COCAP</name>
<sequence>MASVEATSQGPITRSRAHHQRTGSREEPYSLEERMDRMEDAVERMHETVEGMDTRVIELEGDVKRLRREFQGALNEGFDRLSKESSE</sequence>
<feature type="compositionally biased region" description="Basic and acidic residues" evidence="2">
    <location>
        <begin position="23"/>
        <end position="33"/>
    </location>
</feature>
<organism evidence="3 4">
    <name type="scientific">Corchorus capsularis</name>
    <name type="common">Jute</name>
    <dbReference type="NCBI Taxonomy" id="210143"/>
    <lineage>
        <taxon>Eukaryota</taxon>
        <taxon>Viridiplantae</taxon>
        <taxon>Streptophyta</taxon>
        <taxon>Embryophyta</taxon>
        <taxon>Tracheophyta</taxon>
        <taxon>Spermatophyta</taxon>
        <taxon>Magnoliopsida</taxon>
        <taxon>eudicotyledons</taxon>
        <taxon>Gunneridae</taxon>
        <taxon>Pentapetalae</taxon>
        <taxon>rosids</taxon>
        <taxon>malvids</taxon>
        <taxon>Malvales</taxon>
        <taxon>Malvaceae</taxon>
        <taxon>Grewioideae</taxon>
        <taxon>Apeibeae</taxon>
        <taxon>Corchorus</taxon>
    </lineage>
</organism>
<keyword evidence="1" id="KW-0175">Coiled coil</keyword>